<feature type="transmembrane region" description="Helical" evidence="1">
    <location>
        <begin position="42"/>
        <end position="59"/>
    </location>
</feature>
<evidence type="ECO:0008006" key="4">
    <source>
        <dbReference type="Google" id="ProtNLM"/>
    </source>
</evidence>
<sequence length="151" mass="17881">MSITYSNTYFWKKKAREAALNALMSMGILLFSIFINNRVSESIVYMTGLAVLISVWRMLHYWKMPEREYISFKEHSIVVRLGILDPKLQLSNEEIKNIQQVDDVCKIRTEKGEIEDIFLDYVSEQDAEIIINEFNKRYSNRMEKRREDLSG</sequence>
<keyword evidence="1" id="KW-1133">Transmembrane helix</keyword>
<dbReference type="RefSeq" id="WP_244708685.1">
    <property type="nucleotide sequence ID" value="NZ_CP095073.1"/>
</dbReference>
<name>A0ABY4EFS9_9BACI</name>
<accession>A0ABY4EFS9</accession>
<evidence type="ECO:0000313" key="3">
    <source>
        <dbReference type="Proteomes" id="UP000831787"/>
    </source>
</evidence>
<gene>
    <name evidence="2" type="ORF">MUN89_15555</name>
</gene>
<feature type="transmembrane region" description="Helical" evidence="1">
    <location>
        <begin position="18"/>
        <end position="36"/>
    </location>
</feature>
<keyword evidence="1" id="KW-0472">Membrane</keyword>
<keyword evidence="3" id="KW-1185">Reference proteome</keyword>
<evidence type="ECO:0000313" key="2">
    <source>
        <dbReference type="EMBL" id="UOQ43326.1"/>
    </source>
</evidence>
<organism evidence="2 3">
    <name type="scientific">Halobacillus salinarum</name>
    <dbReference type="NCBI Taxonomy" id="2932257"/>
    <lineage>
        <taxon>Bacteria</taxon>
        <taxon>Bacillati</taxon>
        <taxon>Bacillota</taxon>
        <taxon>Bacilli</taxon>
        <taxon>Bacillales</taxon>
        <taxon>Bacillaceae</taxon>
        <taxon>Halobacillus</taxon>
    </lineage>
</organism>
<proteinExistence type="predicted"/>
<evidence type="ECO:0000256" key="1">
    <source>
        <dbReference type="SAM" id="Phobius"/>
    </source>
</evidence>
<dbReference type="Proteomes" id="UP000831787">
    <property type="component" value="Chromosome"/>
</dbReference>
<keyword evidence="1" id="KW-0812">Transmembrane</keyword>
<protein>
    <recommendedName>
        <fullName evidence="4">DUF5673 domain-containing protein</fullName>
    </recommendedName>
</protein>
<reference evidence="2 3" key="1">
    <citation type="submission" date="2022-04" db="EMBL/GenBank/DDBJ databases">
        <title>Halobacillus sp. isolated from saltern.</title>
        <authorList>
            <person name="Won M."/>
            <person name="Lee C.-M."/>
            <person name="Woen H.-Y."/>
            <person name="Kwon S.-W."/>
        </authorList>
    </citation>
    <scope>NUCLEOTIDE SEQUENCE [LARGE SCALE GENOMIC DNA]</scope>
    <source>
        <strain evidence="2 3">SSBR10-3</strain>
    </source>
</reference>
<dbReference type="EMBL" id="CP095073">
    <property type="protein sequence ID" value="UOQ43326.1"/>
    <property type="molecule type" value="Genomic_DNA"/>
</dbReference>